<sequence>MEEAGTGNPIDQHPEEGAMEDQGNPITPSMDETKVTKHFKQERPADHVKGLRNVHFKDQMKLGPGMESPSRKLDIAEVIMERTRGLSGRSP</sequence>
<name>I1Q182_ORYGL</name>
<dbReference type="AlphaFoldDB" id="I1Q182"/>
<proteinExistence type="predicted"/>
<dbReference type="Proteomes" id="UP000007306">
    <property type="component" value="Chromosome 6"/>
</dbReference>
<dbReference type="Gramene" id="ORGLA06G0089500.1">
    <property type="protein sequence ID" value="ORGLA06G0089500.1"/>
    <property type="gene ID" value="ORGLA06G0089500"/>
</dbReference>
<keyword evidence="3" id="KW-1185">Reference proteome</keyword>
<evidence type="ECO:0000313" key="2">
    <source>
        <dbReference type="EnsemblPlants" id="ORGLA06G0089500.1"/>
    </source>
</evidence>
<reference evidence="2" key="1">
    <citation type="submission" date="2015-06" db="UniProtKB">
        <authorList>
            <consortium name="EnsemblPlants"/>
        </authorList>
    </citation>
    <scope>IDENTIFICATION</scope>
</reference>
<organism evidence="2 3">
    <name type="scientific">Oryza glaberrima</name>
    <name type="common">African rice</name>
    <dbReference type="NCBI Taxonomy" id="4538"/>
    <lineage>
        <taxon>Eukaryota</taxon>
        <taxon>Viridiplantae</taxon>
        <taxon>Streptophyta</taxon>
        <taxon>Embryophyta</taxon>
        <taxon>Tracheophyta</taxon>
        <taxon>Spermatophyta</taxon>
        <taxon>Magnoliopsida</taxon>
        <taxon>Liliopsida</taxon>
        <taxon>Poales</taxon>
        <taxon>Poaceae</taxon>
        <taxon>BOP clade</taxon>
        <taxon>Oryzoideae</taxon>
        <taxon>Oryzeae</taxon>
        <taxon>Oryzinae</taxon>
        <taxon>Oryza</taxon>
    </lineage>
</organism>
<reference evidence="2 3" key="2">
    <citation type="submission" date="2018-04" db="EMBL/GenBank/DDBJ databases">
        <title>OglaRS2 (Oryza glaberrima Reference Sequence Version 2).</title>
        <authorList>
            <person name="Zhang J."/>
            <person name="Kudrna D."/>
            <person name="Lee S."/>
            <person name="Talag J."/>
            <person name="Rajasekar S."/>
            <person name="Wing R.A."/>
        </authorList>
    </citation>
    <scope>NUCLEOTIDE SEQUENCE [LARGE SCALE GENOMIC DNA]</scope>
    <source>
        <strain evidence="2 3">cv. IRGC 96717</strain>
    </source>
</reference>
<accession>I1Q182</accession>
<dbReference type="HOGENOM" id="CLU_2430675_0_0_1"/>
<evidence type="ECO:0000313" key="3">
    <source>
        <dbReference type="Proteomes" id="UP000007306"/>
    </source>
</evidence>
<evidence type="ECO:0000256" key="1">
    <source>
        <dbReference type="SAM" id="MobiDB-lite"/>
    </source>
</evidence>
<protein>
    <submittedName>
        <fullName evidence="2">Uncharacterized protein</fullName>
    </submittedName>
</protein>
<dbReference type="EnsemblPlants" id="ORGLA06G0089500.1">
    <property type="protein sequence ID" value="ORGLA06G0089500.1"/>
    <property type="gene ID" value="ORGLA06G0089500"/>
</dbReference>
<feature type="compositionally biased region" description="Basic and acidic residues" evidence="1">
    <location>
        <begin position="31"/>
        <end position="43"/>
    </location>
</feature>
<feature type="region of interest" description="Disordered" evidence="1">
    <location>
        <begin position="1"/>
        <end position="43"/>
    </location>
</feature>